<evidence type="ECO:0000313" key="4">
    <source>
        <dbReference type="Proteomes" id="UP000189674"/>
    </source>
</evidence>
<dbReference type="InterPro" id="IPR017853">
    <property type="entry name" value="GH"/>
</dbReference>
<sequence precursor="true">MAKGLSAFILAVIWSIVLCSANLSAANKLYDTLEEKWDPEALGNHRAVVTVDKAAEIAAVRIEWRRPDTEPENKGIIVIDERTGKAIDNVLAVSVNREAGKFLFQPRSGEGRYFFYYMPYELTGTYYPKVEYNEPDYGSHGDWLKDAALDQDQLNKLFEQSPKAEVIRIESINEFSDFVPMEMIATTAETEELISQNLQKDFLLFPESRLNPIRMKHDLPLKWIEPGPSNIFQGNARKGEFYVFQIGLFAARKSVDRVQVEFSGLMDPTNEKAVPATAFSSFNTGGISWDGSRFAKNISVEKGDIQPLWIGVQIPKDIEAGTYNSDITVKAGGESQSMELELEVSSETAPNAGDDEPWLQSRLRWLNSRIALDDEIFEPYKPVSVDGRTVSILGRKMTIADDGLLASIDSHFTPEVTGISTEATKVLDKPLKLVLENQDANIMQLESSDITIDKVGPGTVKWTAASSAGPLEVICNAVAEFDGFVGYSLEISSSETVSLKDIRLQIPMSPTASKYMMGLGRKGGFAPDEYSWKWAVEKNQDGAWIGGVNAGLQFSLRDENYRRPLNTNFYQLNPLLMPKSWDNDGKGGCELRRDDDGGITVTAYSGPRTIQPGEKLYYNFNLLITPFKPIDMRSVWNTRFYHSYKPIDQIAEVGANTVNIHHATPINPYINYPFIRPEQMKDYIDQAHKRDMRVKIYYTVRELANRAAELFALRSLGDEIFSSGPGGGYSWLQEHLREDYIAGWYVDRYRDASVVNSGTSRWHNYYLEGLNWLTKNVGIDGIYIDDLAFDRTVMKRLRKILERNRPDPMIDLHSANQFNPRDGFANSANLYLEHFPYIDRLWFGEYFEYDLGPDYWLVEVSGIPFGLTGEMLQDGGNPWRGMIYGMTARAPRNEYPKRLWKVWDEFGIQDSRMLGYWSDNCPVRTSRPDVAVSAFVKEGETMIALASWADEDVKVQLQIDWDELGLDKDRSKLYAKTIEGFQPQKVFRPDEAITVPAGKGWLLGIRE</sequence>
<evidence type="ECO:0000256" key="1">
    <source>
        <dbReference type="SAM" id="SignalP"/>
    </source>
</evidence>
<dbReference type="EMBL" id="CP019791">
    <property type="protein sequence ID" value="AQT69021.1"/>
    <property type="molecule type" value="Genomic_DNA"/>
</dbReference>
<name>A0A1U9NM64_9BACT</name>
<dbReference type="SUPFAM" id="SSF51445">
    <property type="entry name" value="(Trans)glycosidases"/>
    <property type="match status" value="1"/>
</dbReference>
<proteinExistence type="predicted"/>
<dbReference type="Pfam" id="PF19543">
    <property type="entry name" value="GH123_N"/>
    <property type="match status" value="1"/>
</dbReference>
<accession>A0A1U9NM64</accession>
<keyword evidence="4" id="KW-1185">Reference proteome</keyword>
<feature type="chain" id="PRO_5010714648" description="Glycoside hydrolase 123-like N-terminal domain-containing protein" evidence="1">
    <location>
        <begin position="26"/>
        <end position="1007"/>
    </location>
</feature>
<feature type="domain" description="Glycoside hydrolase 123-like N-terminal" evidence="2">
    <location>
        <begin position="36"/>
        <end position="1005"/>
    </location>
</feature>
<dbReference type="Proteomes" id="UP000189674">
    <property type="component" value="Chromosome"/>
</dbReference>
<feature type="signal peptide" evidence="1">
    <location>
        <begin position="1"/>
        <end position="25"/>
    </location>
</feature>
<dbReference type="RefSeq" id="WP_205847869.1">
    <property type="nucleotide sequence ID" value="NZ_CP019791.1"/>
</dbReference>
<evidence type="ECO:0000259" key="2">
    <source>
        <dbReference type="Pfam" id="PF19543"/>
    </source>
</evidence>
<dbReference type="KEGG" id="alus:STSP2_02200"/>
<gene>
    <name evidence="3" type="ORF">STSP2_02200</name>
</gene>
<evidence type="ECO:0000313" key="3">
    <source>
        <dbReference type="EMBL" id="AQT69021.1"/>
    </source>
</evidence>
<reference evidence="4" key="1">
    <citation type="submission" date="2017-02" db="EMBL/GenBank/DDBJ databases">
        <title>Comparative genomics and description of representatives of a novel lineage of planctomycetes thriving in anoxic sediments.</title>
        <authorList>
            <person name="Spring S."/>
            <person name="Bunk B."/>
            <person name="Sproer C."/>
        </authorList>
    </citation>
    <scope>NUCLEOTIDE SEQUENCE [LARGE SCALE GENOMIC DNA]</scope>
    <source>
        <strain evidence="4">ST-NAGAB-D1</strain>
    </source>
</reference>
<organism evidence="3 4">
    <name type="scientific">Anaerohalosphaera lusitana</name>
    <dbReference type="NCBI Taxonomy" id="1936003"/>
    <lineage>
        <taxon>Bacteria</taxon>
        <taxon>Pseudomonadati</taxon>
        <taxon>Planctomycetota</taxon>
        <taxon>Phycisphaerae</taxon>
        <taxon>Sedimentisphaerales</taxon>
        <taxon>Anaerohalosphaeraceae</taxon>
        <taxon>Anaerohalosphaera</taxon>
    </lineage>
</organism>
<protein>
    <recommendedName>
        <fullName evidence="2">Glycoside hydrolase 123-like N-terminal domain-containing protein</fullName>
    </recommendedName>
</protein>
<keyword evidence="1" id="KW-0732">Signal</keyword>
<dbReference type="AlphaFoldDB" id="A0A1U9NM64"/>
<dbReference type="InterPro" id="IPR045711">
    <property type="entry name" value="GH123-like_N"/>
</dbReference>